<protein>
    <recommendedName>
        <fullName evidence="4">NACHT domain-containing protein</fullName>
    </recommendedName>
</protein>
<feature type="repeat" description="WD" evidence="3">
    <location>
        <begin position="1165"/>
        <end position="1197"/>
    </location>
</feature>
<dbReference type="InterPro" id="IPR015943">
    <property type="entry name" value="WD40/YVTN_repeat-like_dom_sf"/>
</dbReference>
<dbReference type="SMART" id="SM00320">
    <property type="entry name" value="WD40"/>
    <property type="match status" value="15"/>
</dbReference>
<sequence length="1324" mass="145777">MEGTRSQLLDVLDYWARDSSSARVFWLNGMAGAGKSAIARTLCYKLRQVDMLGGSFFCTRGMANRDDVRRILPTLALSLARRSPAYRSALLRVLDKYPEAGHDNLELQVERLIKEPLCIAFPNSPPTLVLVIDALDECSDDKAMERILAKLISISPHTPIKFFLTSRPEPHIRSKFHFTQPDVHYALRLHEIEQDIVEADISRYISERLKGIRMNVTDDYPDEWPAHTDIAALTHRAGMLFIYAFTAMEYIMKDPVKRLNNITNIVVTAGQPFNDPLDEMYALILGRAMDPKGHEADEISATKRILAAILTVREPQRLLDLSQLMGISTKRVRKTLDTLHAVIHIPPYDDHGTVSTFHASFGDYVTTSTRSRDFFIDPRTGHHDLARSCITIMDRSLHFNISQIRSSCRSNLEQPSATIPTVIAYACLYWPHHLCVALQPESLATDEKEGLLRSLEEVLRRKFLFWLEVLSATQRVHLASNLIMRSLTTVNNQLATFLRDANEFIVSCRDVIELSAPHIYLSALPSISATSSIAQEYWPKFQNIPVFHARGIGRRRNNVLYIKGHTNSVRSVAFSPNGAFIASGSDDRTVQMWNAQTGEEVTKPFVGHTDDVNAVAFSPDGAYIASGSSDMTVRLWNTVTGEEVRQPLSGHDGRIWSVAFSPDGTLIISASGDKTIRVWDIIMGRNTTKPLRGHAGEVNSVAFSPDGTNIVSGSDDRTIRVWDVKLGREIIKPLTGHEGLIWSVIFSPDGVHIVSGSTDSTVRVWNARTGEQVLASLTGRTHEIRSIAFPADGSHINSTSTSDHTMHIGNTRVDKRIIEPPTGYDPRVLSVAFSPDMIHIASGSADSTIRVWNTRTGEEVMKPLTGHDGLVWSIAFSPDGTHIISGSADSTVRVWDMRTGEEVIEPLAGHKDEINSVAFLSNGTQIVSGSDDCTVRVWDTKTGEEVIKPLTGHAGLVWSVACSPDGTRIASGSADGTVRIWDARSGAEVLKLLTSDANEIKCVAFSPDGTRITSGSSDRTIRVWDAQTGEEILRPLTGHDGRVWSVVFSPDGTHIASGSADSTVRVWDARTGREVMMPLTGHTDIVKSVIYSPDGTHIASASSDKTIRLWNVTTGEEVSKPLVGHSDYVKSIAFSPDGAHIVSGSGDCTVRVWDTRTGKEVIKPLTGHSGPVYSVAFSPDGTQIASGSSDCTVRIFSGVISSSNSSSPVLPPLRLNDTHPRRAFEQPDQIPFPWADSISDISSVHSDGQVLDAREEVSYDAVAGWVYGPQGELILWIPPEYRGHLYGPRNILVIGTWTVSLDLCRYVYGEEWTKCYTPYGSSSC</sequence>
<dbReference type="InterPro" id="IPR020472">
    <property type="entry name" value="WD40_PAC1"/>
</dbReference>
<dbReference type="SUPFAM" id="SSF50978">
    <property type="entry name" value="WD40 repeat-like"/>
    <property type="match status" value="1"/>
</dbReference>
<keyword evidence="6" id="KW-1185">Reference proteome</keyword>
<feature type="repeat" description="WD" evidence="3">
    <location>
        <begin position="1036"/>
        <end position="1077"/>
    </location>
</feature>
<organism evidence="5 6">
    <name type="scientific">Ceriporiopsis subvermispora (strain B)</name>
    <name type="common">White-rot fungus</name>
    <name type="synonym">Gelatoporia subvermispora</name>
    <dbReference type="NCBI Taxonomy" id="914234"/>
    <lineage>
        <taxon>Eukaryota</taxon>
        <taxon>Fungi</taxon>
        <taxon>Dikarya</taxon>
        <taxon>Basidiomycota</taxon>
        <taxon>Agaricomycotina</taxon>
        <taxon>Agaricomycetes</taxon>
        <taxon>Polyporales</taxon>
        <taxon>Gelatoporiaceae</taxon>
        <taxon>Gelatoporia</taxon>
    </lineage>
</organism>
<feature type="domain" description="NACHT" evidence="4">
    <location>
        <begin position="23"/>
        <end position="168"/>
    </location>
</feature>
<dbReference type="SUPFAM" id="SSF52540">
    <property type="entry name" value="P-loop containing nucleoside triphosphate hydrolases"/>
    <property type="match status" value="1"/>
</dbReference>
<dbReference type="Pfam" id="PF00400">
    <property type="entry name" value="WD40"/>
    <property type="match status" value="14"/>
</dbReference>
<dbReference type="Proteomes" id="UP000016930">
    <property type="component" value="Unassembled WGS sequence"/>
</dbReference>
<feature type="repeat" description="WD" evidence="3">
    <location>
        <begin position="993"/>
        <end position="1034"/>
    </location>
</feature>
<dbReference type="HOGENOM" id="CLU_000288_6_3_1"/>
<feature type="repeat" description="WD" evidence="3">
    <location>
        <begin position="1122"/>
        <end position="1163"/>
    </location>
</feature>
<feature type="repeat" description="WD" evidence="3">
    <location>
        <begin position="907"/>
        <end position="948"/>
    </location>
</feature>
<feature type="repeat" description="WD" evidence="3">
    <location>
        <begin position="562"/>
        <end position="603"/>
    </location>
</feature>
<gene>
    <name evidence="5" type="ORF">CERSUDRAFT_155292</name>
</gene>
<dbReference type="PANTHER" id="PTHR22847">
    <property type="entry name" value="WD40 REPEAT PROTEIN"/>
    <property type="match status" value="1"/>
</dbReference>
<dbReference type="OrthoDB" id="2658414at2759"/>
<dbReference type="InterPro" id="IPR007111">
    <property type="entry name" value="NACHT_NTPase"/>
</dbReference>
<dbReference type="InterPro" id="IPR036322">
    <property type="entry name" value="WD40_repeat_dom_sf"/>
</dbReference>
<evidence type="ECO:0000256" key="2">
    <source>
        <dbReference type="ARBA" id="ARBA00022737"/>
    </source>
</evidence>
<accession>M2RDQ8</accession>
<dbReference type="PROSITE" id="PS50837">
    <property type="entry name" value="NACHT"/>
    <property type="match status" value="1"/>
</dbReference>
<dbReference type="EMBL" id="KB445797">
    <property type="protein sequence ID" value="EMD36926.1"/>
    <property type="molecule type" value="Genomic_DNA"/>
</dbReference>
<proteinExistence type="predicted"/>
<dbReference type="PANTHER" id="PTHR22847:SF637">
    <property type="entry name" value="WD REPEAT DOMAIN 5B"/>
    <property type="match status" value="1"/>
</dbReference>
<dbReference type="PRINTS" id="PR00320">
    <property type="entry name" value="GPROTEINBRPT"/>
</dbReference>
<dbReference type="Pfam" id="PF24883">
    <property type="entry name" value="NPHP3_N"/>
    <property type="match status" value="1"/>
</dbReference>
<feature type="repeat" description="WD" evidence="3">
    <location>
        <begin position="691"/>
        <end position="732"/>
    </location>
</feature>
<name>M2RDQ8_CERS8</name>
<evidence type="ECO:0000259" key="4">
    <source>
        <dbReference type="PROSITE" id="PS50837"/>
    </source>
</evidence>
<dbReference type="InterPro" id="IPR056884">
    <property type="entry name" value="NPHP3-like_N"/>
</dbReference>
<feature type="repeat" description="WD" evidence="3">
    <location>
        <begin position="605"/>
        <end position="646"/>
    </location>
</feature>
<keyword evidence="1 3" id="KW-0853">WD repeat</keyword>
<feature type="repeat" description="WD" evidence="3">
    <location>
        <begin position="864"/>
        <end position="905"/>
    </location>
</feature>
<dbReference type="InterPro" id="IPR001680">
    <property type="entry name" value="WD40_rpt"/>
</dbReference>
<dbReference type="SUPFAM" id="SSF50998">
    <property type="entry name" value="Quinoprotein alcohol dehydrogenase-like"/>
    <property type="match status" value="1"/>
</dbReference>
<feature type="repeat" description="WD" evidence="3">
    <location>
        <begin position="821"/>
        <end position="862"/>
    </location>
</feature>
<reference evidence="5 6" key="1">
    <citation type="journal article" date="2012" name="Proc. Natl. Acad. Sci. U.S.A.">
        <title>Comparative genomics of Ceriporiopsis subvermispora and Phanerochaete chrysosporium provide insight into selective ligninolysis.</title>
        <authorList>
            <person name="Fernandez-Fueyo E."/>
            <person name="Ruiz-Duenas F.J."/>
            <person name="Ferreira P."/>
            <person name="Floudas D."/>
            <person name="Hibbett D.S."/>
            <person name="Canessa P."/>
            <person name="Larrondo L.F."/>
            <person name="James T.Y."/>
            <person name="Seelenfreund D."/>
            <person name="Lobos S."/>
            <person name="Polanco R."/>
            <person name="Tello M."/>
            <person name="Honda Y."/>
            <person name="Watanabe T."/>
            <person name="Watanabe T."/>
            <person name="Ryu J.S."/>
            <person name="Kubicek C.P."/>
            <person name="Schmoll M."/>
            <person name="Gaskell J."/>
            <person name="Hammel K.E."/>
            <person name="St John F.J."/>
            <person name="Vanden Wymelenberg A."/>
            <person name="Sabat G."/>
            <person name="Splinter BonDurant S."/>
            <person name="Syed K."/>
            <person name="Yadav J.S."/>
            <person name="Doddapaneni H."/>
            <person name="Subramanian V."/>
            <person name="Lavin J.L."/>
            <person name="Oguiza J.A."/>
            <person name="Perez G."/>
            <person name="Pisabarro A.G."/>
            <person name="Ramirez L."/>
            <person name="Santoyo F."/>
            <person name="Master E."/>
            <person name="Coutinho P.M."/>
            <person name="Henrissat B."/>
            <person name="Lombard V."/>
            <person name="Magnuson J.K."/>
            <person name="Kuees U."/>
            <person name="Hori C."/>
            <person name="Igarashi K."/>
            <person name="Samejima M."/>
            <person name="Held B.W."/>
            <person name="Barry K.W."/>
            <person name="LaButti K.M."/>
            <person name="Lapidus A."/>
            <person name="Lindquist E.A."/>
            <person name="Lucas S.M."/>
            <person name="Riley R."/>
            <person name="Salamov A.A."/>
            <person name="Hoffmeister D."/>
            <person name="Schwenk D."/>
            <person name="Hadar Y."/>
            <person name="Yarden O."/>
            <person name="de Vries R.P."/>
            <person name="Wiebenga A."/>
            <person name="Stenlid J."/>
            <person name="Eastwood D."/>
            <person name="Grigoriev I.V."/>
            <person name="Berka R.M."/>
            <person name="Blanchette R.A."/>
            <person name="Kersten P."/>
            <person name="Martinez A.T."/>
            <person name="Vicuna R."/>
            <person name="Cullen D."/>
        </authorList>
    </citation>
    <scope>NUCLEOTIDE SEQUENCE [LARGE SCALE GENOMIC DNA]</scope>
    <source>
        <strain evidence="5 6">B</strain>
    </source>
</reference>
<feature type="repeat" description="WD" evidence="3">
    <location>
        <begin position="648"/>
        <end position="689"/>
    </location>
</feature>
<feature type="repeat" description="WD" evidence="3">
    <location>
        <begin position="734"/>
        <end position="775"/>
    </location>
</feature>
<dbReference type="PROSITE" id="PS50294">
    <property type="entry name" value="WD_REPEATS_REGION"/>
    <property type="match status" value="14"/>
</dbReference>
<evidence type="ECO:0000313" key="5">
    <source>
        <dbReference type="EMBL" id="EMD36926.1"/>
    </source>
</evidence>
<feature type="repeat" description="WD" evidence="3">
    <location>
        <begin position="950"/>
        <end position="991"/>
    </location>
</feature>
<dbReference type="PROSITE" id="PS00678">
    <property type="entry name" value="WD_REPEATS_1"/>
    <property type="match status" value="12"/>
</dbReference>
<keyword evidence="2" id="KW-0677">Repeat</keyword>
<dbReference type="InterPro" id="IPR011047">
    <property type="entry name" value="Quinoprotein_ADH-like_sf"/>
</dbReference>
<dbReference type="STRING" id="914234.M2RDQ8"/>
<evidence type="ECO:0000256" key="1">
    <source>
        <dbReference type="ARBA" id="ARBA00022574"/>
    </source>
</evidence>
<dbReference type="InterPro" id="IPR027417">
    <property type="entry name" value="P-loop_NTPase"/>
</dbReference>
<dbReference type="PROSITE" id="PS50082">
    <property type="entry name" value="WD_REPEATS_2"/>
    <property type="match status" value="14"/>
</dbReference>
<dbReference type="Gene3D" id="3.40.50.300">
    <property type="entry name" value="P-loop containing nucleotide triphosphate hydrolases"/>
    <property type="match status" value="1"/>
</dbReference>
<evidence type="ECO:0000256" key="3">
    <source>
        <dbReference type="PROSITE-ProRule" id="PRU00221"/>
    </source>
</evidence>
<feature type="repeat" description="WD" evidence="3">
    <location>
        <begin position="1079"/>
        <end position="1120"/>
    </location>
</feature>
<dbReference type="Gene3D" id="2.130.10.10">
    <property type="entry name" value="YVTN repeat-like/Quinoprotein amine dehydrogenase"/>
    <property type="match status" value="7"/>
</dbReference>
<dbReference type="GO" id="GO:1990234">
    <property type="term" value="C:transferase complex"/>
    <property type="evidence" value="ECO:0007669"/>
    <property type="project" value="UniProtKB-ARBA"/>
</dbReference>
<dbReference type="InterPro" id="IPR019775">
    <property type="entry name" value="WD40_repeat_CS"/>
</dbReference>
<evidence type="ECO:0000313" key="6">
    <source>
        <dbReference type="Proteomes" id="UP000016930"/>
    </source>
</evidence>
<dbReference type="CDD" id="cd00200">
    <property type="entry name" value="WD40"/>
    <property type="match status" value="2"/>
</dbReference>